<organism evidence="1">
    <name type="scientific">Lyngbya confervoides BDU141951</name>
    <dbReference type="NCBI Taxonomy" id="1574623"/>
    <lineage>
        <taxon>Bacteria</taxon>
        <taxon>Bacillati</taxon>
        <taxon>Cyanobacteriota</taxon>
        <taxon>Cyanophyceae</taxon>
        <taxon>Oscillatoriophycideae</taxon>
        <taxon>Oscillatoriales</taxon>
        <taxon>Microcoleaceae</taxon>
        <taxon>Lyngbya</taxon>
    </lineage>
</organism>
<accession>A0A0C1V652</accession>
<sequence>MSAALKSEPLELRPRSAPAATAQPRERRLTVVPTTPASPLAFPPADRAHRPLWLKLLSAGQRVSVVVAGMTIAAALSAYAVTVDTNRRLAVATTSLGQLQDQQQQLVTANAVFKNHLAQTALAAMDNGTLHPKDVIFLEITEPSPAAVASPPATPAKAAIAPDRRFFPKGY</sequence>
<comment type="caution">
    <text evidence="1">The sequence shown here is derived from an EMBL/GenBank/DDBJ whole genome shotgun (WGS) entry which is preliminary data.</text>
</comment>
<dbReference type="EMBL" id="JTHE02000003">
    <property type="protein sequence ID" value="NEV67688.1"/>
    <property type="molecule type" value="Genomic_DNA"/>
</dbReference>
<evidence type="ECO:0000313" key="1">
    <source>
        <dbReference type="EMBL" id="NEV67688.1"/>
    </source>
</evidence>
<protein>
    <submittedName>
        <fullName evidence="1">Uncharacterized protein</fullName>
    </submittedName>
</protein>
<dbReference type="AlphaFoldDB" id="A0A0C1V652"/>
<reference evidence="1" key="3">
    <citation type="submission" date="2020-02" db="EMBL/GenBank/DDBJ databases">
        <authorList>
            <person name="Sarangi A.N."/>
            <person name="Ghosh S."/>
            <person name="Mukherjee M."/>
            <person name="Tripathy S."/>
        </authorList>
    </citation>
    <scope>NUCLEOTIDE SEQUENCE</scope>
    <source>
        <strain evidence="1">BDU141951</strain>
    </source>
</reference>
<reference evidence="1" key="1">
    <citation type="submission" date="2014-11" db="EMBL/GenBank/DDBJ databases">
        <authorList>
            <person name="Malar M.C."/>
            <person name="Sen D."/>
            <person name="Tripathy S."/>
        </authorList>
    </citation>
    <scope>NUCLEOTIDE SEQUENCE</scope>
    <source>
        <strain evidence="1">BDU141951</strain>
    </source>
</reference>
<name>A0A0C1V652_9CYAN</name>
<reference evidence="1" key="2">
    <citation type="journal article" date="2015" name="Genome Announc.">
        <title>Draft Genome Sequence of Filamentous Marine Cyanobacterium Lyngbya confervoides Strain BDU141951.</title>
        <authorList>
            <person name="Chandrababunaidu M.M."/>
            <person name="Sen D."/>
            <person name="Tripathy S."/>
        </authorList>
    </citation>
    <scope>NUCLEOTIDE SEQUENCE</scope>
    <source>
        <strain evidence="1">BDU141951</strain>
    </source>
</reference>
<proteinExistence type="predicted"/>
<gene>
    <name evidence="1" type="ORF">QQ91_011220</name>
</gene>